<dbReference type="Proteomes" id="UP000266841">
    <property type="component" value="Unassembled WGS sequence"/>
</dbReference>
<evidence type="ECO:0000313" key="3">
    <source>
        <dbReference type="Proteomes" id="UP000266841"/>
    </source>
</evidence>
<feature type="region of interest" description="Disordered" evidence="1">
    <location>
        <begin position="73"/>
        <end position="158"/>
    </location>
</feature>
<protein>
    <submittedName>
        <fullName evidence="2">Uncharacterized protein</fullName>
    </submittedName>
</protein>
<reference evidence="2 3" key="1">
    <citation type="journal article" date="2012" name="Genome Biol.">
        <title>Genome and low-iron response of an oceanic diatom adapted to chronic iron limitation.</title>
        <authorList>
            <person name="Lommer M."/>
            <person name="Specht M."/>
            <person name="Roy A.S."/>
            <person name="Kraemer L."/>
            <person name="Andreson R."/>
            <person name="Gutowska M.A."/>
            <person name="Wolf J."/>
            <person name="Bergner S.V."/>
            <person name="Schilhabel M.B."/>
            <person name="Klostermeier U.C."/>
            <person name="Beiko R.G."/>
            <person name="Rosenstiel P."/>
            <person name="Hippler M."/>
            <person name="Laroche J."/>
        </authorList>
    </citation>
    <scope>NUCLEOTIDE SEQUENCE [LARGE SCALE GENOMIC DNA]</scope>
    <source>
        <strain evidence="2 3">CCMP1005</strain>
    </source>
</reference>
<evidence type="ECO:0000313" key="2">
    <source>
        <dbReference type="EMBL" id="EJK46365.1"/>
    </source>
</evidence>
<feature type="compositionally biased region" description="Polar residues" evidence="1">
    <location>
        <begin position="90"/>
        <end position="99"/>
    </location>
</feature>
<dbReference type="EMBL" id="AGNL01047801">
    <property type="protein sequence ID" value="EJK46365.1"/>
    <property type="molecule type" value="Genomic_DNA"/>
</dbReference>
<organism evidence="2 3">
    <name type="scientific">Thalassiosira oceanica</name>
    <name type="common">Marine diatom</name>
    <dbReference type="NCBI Taxonomy" id="159749"/>
    <lineage>
        <taxon>Eukaryota</taxon>
        <taxon>Sar</taxon>
        <taxon>Stramenopiles</taxon>
        <taxon>Ochrophyta</taxon>
        <taxon>Bacillariophyta</taxon>
        <taxon>Coscinodiscophyceae</taxon>
        <taxon>Thalassiosirophycidae</taxon>
        <taxon>Thalassiosirales</taxon>
        <taxon>Thalassiosiraceae</taxon>
        <taxon>Thalassiosira</taxon>
    </lineage>
</organism>
<proteinExistence type="predicted"/>
<dbReference type="AlphaFoldDB" id="K0R2L3"/>
<feature type="region of interest" description="Disordered" evidence="1">
    <location>
        <begin position="1"/>
        <end position="34"/>
    </location>
</feature>
<evidence type="ECO:0000256" key="1">
    <source>
        <dbReference type="SAM" id="MobiDB-lite"/>
    </source>
</evidence>
<sequence length="158" mass="17469">MNSIHSGRSVRATEISRLAARGGKHRATRGKDEAASVMNSLQKMYAQNEPRAEIGGDSGLLIIDDDDAPALRGLSRDEALKRTTHEQEQHFPSLSSERTSAGRLPATSAPPDFRAVATRGRQGQKPASFVTAEAKRKRELKRQEKEKKDRAFTKLTFL</sequence>
<accession>K0R2L3</accession>
<feature type="compositionally biased region" description="Basic and acidic residues" evidence="1">
    <location>
        <begin position="74"/>
        <end position="89"/>
    </location>
</feature>
<comment type="caution">
    <text evidence="2">The sequence shown here is derived from an EMBL/GenBank/DDBJ whole genome shotgun (WGS) entry which is preliminary data.</text>
</comment>
<gene>
    <name evidence="2" type="ORF">THAOC_34969</name>
</gene>
<name>K0R2L3_THAOC</name>
<keyword evidence="3" id="KW-1185">Reference proteome</keyword>
<feature type="compositionally biased region" description="Basic and acidic residues" evidence="1">
    <location>
        <begin position="133"/>
        <end position="152"/>
    </location>
</feature>